<evidence type="ECO:0000313" key="3">
    <source>
        <dbReference type="Proteomes" id="UP000314294"/>
    </source>
</evidence>
<comment type="caution">
    <text evidence="2">The sequence shown here is derived from an EMBL/GenBank/DDBJ whole genome shotgun (WGS) entry which is preliminary data.</text>
</comment>
<evidence type="ECO:0000256" key="1">
    <source>
        <dbReference type="SAM" id="MobiDB-lite"/>
    </source>
</evidence>
<name>A0A4Z2EUE5_9TELE</name>
<dbReference type="Proteomes" id="UP000314294">
    <property type="component" value="Unassembled WGS sequence"/>
</dbReference>
<feature type="region of interest" description="Disordered" evidence="1">
    <location>
        <begin position="29"/>
        <end position="53"/>
    </location>
</feature>
<reference evidence="2 3" key="1">
    <citation type="submission" date="2019-03" db="EMBL/GenBank/DDBJ databases">
        <title>First draft genome of Liparis tanakae, snailfish: a comprehensive survey of snailfish specific genes.</title>
        <authorList>
            <person name="Kim W."/>
            <person name="Song I."/>
            <person name="Jeong J.-H."/>
            <person name="Kim D."/>
            <person name="Kim S."/>
            <person name="Ryu S."/>
            <person name="Song J.Y."/>
            <person name="Lee S.K."/>
        </authorList>
    </citation>
    <scope>NUCLEOTIDE SEQUENCE [LARGE SCALE GENOMIC DNA]</scope>
    <source>
        <tissue evidence="2">Muscle</tissue>
    </source>
</reference>
<dbReference type="AlphaFoldDB" id="A0A4Z2EUE5"/>
<keyword evidence="3" id="KW-1185">Reference proteome</keyword>
<dbReference type="EMBL" id="SRLO01002854">
    <property type="protein sequence ID" value="TNN32191.1"/>
    <property type="molecule type" value="Genomic_DNA"/>
</dbReference>
<proteinExistence type="predicted"/>
<accession>A0A4Z2EUE5</accession>
<gene>
    <name evidence="2" type="ORF">EYF80_057651</name>
</gene>
<protein>
    <submittedName>
        <fullName evidence="2">Uncharacterized protein</fullName>
    </submittedName>
</protein>
<sequence length="83" mass="8846">MTFFTPGRAPRSGMKASFLIDRSRDPQCNSASVRSVGDPGVLPGGIDAQEGHGPEAGLLRKFSDKFQQILSVVELAQVDPTVC</sequence>
<evidence type="ECO:0000313" key="2">
    <source>
        <dbReference type="EMBL" id="TNN32191.1"/>
    </source>
</evidence>
<organism evidence="2 3">
    <name type="scientific">Liparis tanakae</name>
    <name type="common">Tanaka's snailfish</name>
    <dbReference type="NCBI Taxonomy" id="230148"/>
    <lineage>
        <taxon>Eukaryota</taxon>
        <taxon>Metazoa</taxon>
        <taxon>Chordata</taxon>
        <taxon>Craniata</taxon>
        <taxon>Vertebrata</taxon>
        <taxon>Euteleostomi</taxon>
        <taxon>Actinopterygii</taxon>
        <taxon>Neopterygii</taxon>
        <taxon>Teleostei</taxon>
        <taxon>Neoteleostei</taxon>
        <taxon>Acanthomorphata</taxon>
        <taxon>Eupercaria</taxon>
        <taxon>Perciformes</taxon>
        <taxon>Cottioidei</taxon>
        <taxon>Cottales</taxon>
        <taxon>Liparidae</taxon>
        <taxon>Liparis</taxon>
    </lineage>
</organism>